<dbReference type="STRING" id="203124.Tery_1615"/>
<dbReference type="AlphaFoldDB" id="Q115D0"/>
<evidence type="ECO:0000256" key="1">
    <source>
        <dbReference type="ARBA" id="ARBA00004651"/>
    </source>
</evidence>
<evidence type="ECO:0000256" key="4">
    <source>
        <dbReference type="ARBA" id="ARBA00022692"/>
    </source>
</evidence>
<feature type="transmembrane region" description="Helical" evidence="9">
    <location>
        <begin position="150"/>
        <end position="169"/>
    </location>
</feature>
<feature type="transmembrane region" description="Helical" evidence="9">
    <location>
        <begin position="360"/>
        <end position="384"/>
    </location>
</feature>
<gene>
    <name evidence="11" type="ordered locus">Tery_1615</name>
</gene>
<dbReference type="GO" id="GO:0005886">
    <property type="term" value="C:plasma membrane"/>
    <property type="evidence" value="ECO:0007669"/>
    <property type="project" value="UniProtKB-SubCell"/>
</dbReference>
<reference evidence="11" key="1">
    <citation type="submission" date="2006-06" db="EMBL/GenBank/DDBJ databases">
        <title>Complete sequence of Trichodesmium erythraeum IMS101.</title>
        <authorList>
            <consortium name="US DOE Joint Genome Institute"/>
            <person name="Copeland A."/>
            <person name="Lucas S."/>
            <person name="Lapidus A."/>
            <person name="Barry K."/>
            <person name="Detter J.C."/>
            <person name="Glavina del Rio T."/>
            <person name="Hammon N."/>
            <person name="Israni S."/>
            <person name="Dalin E."/>
            <person name="Tice H."/>
            <person name="Pitluck S."/>
            <person name="Kiss H."/>
            <person name="Munk A.C."/>
            <person name="Brettin T."/>
            <person name="Bruce D."/>
            <person name="Han C."/>
            <person name="Tapia R."/>
            <person name="Gilna P."/>
            <person name="Schmutz J."/>
            <person name="Larimer F."/>
            <person name="Land M."/>
            <person name="Hauser L."/>
            <person name="Kyrpides N."/>
            <person name="Kim E."/>
            <person name="Richardson P."/>
        </authorList>
    </citation>
    <scope>NUCLEOTIDE SEQUENCE [LARGE SCALE GENOMIC DNA]</scope>
    <source>
        <strain evidence="11">IMS101</strain>
    </source>
</reference>
<feature type="transmembrane region" description="Helical" evidence="9">
    <location>
        <begin position="430"/>
        <end position="450"/>
    </location>
</feature>
<accession>Q115D0</accession>
<keyword evidence="11" id="KW-0830">Ubiquinone</keyword>
<evidence type="ECO:0000256" key="3">
    <source>
        <dbReference type="ARBA" id="ARBA00022475"/>
    </source>
</evidence>
<protein>
    <submittedName>
        <fullName evidence="11">NADH/Ubiquinone/plastoquinone (Complex I)</fullName>
    </submittedName>
</protein>
<feature type="transmembrane region" description="Helical" evidence="9">
    <location>
        <begin position="330"/>
        <end position="348"/>
    </location>
</feature>
<feature type="transmembrane region" description="Helical" evidence="9">
    <location>
        <begin position="462"/>
        <end position="481"/>
    </location>
</feature>
<evidence type="ECO:0000256" key="7">
    <source>
        <dbReference type="ARBA" id="ARBA00025624"/>
    </source>
</evidence>
<organism evidence="11">
    <name type="scientific">Trichodesmium erythraeum (strain IMS101)</name>
    <dbReference type="NCBI Taxonomy" id="203124"/>
    <lineage>
        <taxon>Bacteria</taxon>
        <taxon>Bacillati</taxon>
        <taxon>Cyanobacteriota</taxon>
        <taxon>Cyanophyceae</taxon>
        <taxon>Oscillatoriophycideae</taxon>
        <taxon>Oscillatoriales</taxon>
        <taxon>Microcoleaceae</taxon>
        <taxon>Trichodesmium</taxon>
    </lineage>
</organism>
<evidence type="ECO:0000256" key="5">
    <source>
        <dbReference type="ARBA" id="ARBA00022989"/>
    </source>
</evidence>
<comment type="similarity">
    <text evidence="2">Belongs to the CPA3 antiporters (TC 2.A.63) subunit D family.</text>
</comment>
<feature type="transmembrane region" description="Helical" evidence="9">
    <location>
        <begin position="118"/>
        <end position="138"/>
    </location>
</feature>
<evidence type="ECO:0000256" key="2">
    <source>
        <dbReference type="ARBA" id="ARBA00005346"/>
    </source>
</evidence>
<evidence type="ECO:0000256" key="8">
    <source>
        <dbReference type="RuleBase" id="RU000320"/>
    </source>
</evidence>
<dbReference type="KEGG" id="ter:Tery_1615"/>
<evidence type="ECO:0000256" key="6">
    <source>
        <dbReference type="ARBA" id="ARBA00023136"/>
    </source>
</evidence>
<feature type="transmembrane region" description="Helical" evidence="9">
    <location>
        <begin position="248"/>
        <end position="266"/>
    </location>
</feature>
<keyword evidence="6 9" id="KW-0472">Membrane</keyword>
<dbReference type="HOGENOM" id="CLU_007100_9_6_3"/>
<dbReference type="Pfam" id="PF00361">
    <property type="entry name" value="Proton_antipo_M"/>
    <property type="match status" value="1"/>
</dbReference>
<comment type="subcellular location">
    <subcellularLocation>
        <location evidence="1">Cell membrane</location>
        <topology evidence="1">Multi-pass membrane protein</topology>
    </subcellularLocation>
    <subcellularLocation>
        <location evidence="8">Membrane</location>
        <topology evidence="8">Multi-pass membrane protein</topology>
    </subcellularLocation>
</comment>
<proteinExistence type="inferred from homology"/>
<feature type="transmembrane region" description="Helical" evidence="9">
    <location>
        <begin position="273"/>
        <end position="295"/>
    </location>
</feature>
<feature type="transmembrane region" description="Helical" evidence="9">
    <location>
        <begin position="6"/>
        <end position="22"/>
    </location>
</feature>
<dbReference type="InterPro" id="IPR050586">
    <property type="entry name" value="CPA3_Na-H_Antiporter_D"/>
</dbReference>
<sequence length="485" mass="53539">MANLTVAWMALQFCVGFIIYLLPKCSRFLALGVALLSVNYALIIFADPSFLLEIKLLDNFGVTLTIDQIGGFFIITNALVTTAVIFYCWDSNKTAFFYMQLTILHASVNATFICTDFISLYVALEVITIASFLLITYSRTDRSIWVGLRYLFVGNTGMLFYLLGAVLVYQAHHSFGFEGLRGAPPEAIAVIFLGLLIKGGIFVSGLWLPLTHSESESPVSAILSGVVVKAGVFPLVRCALIVEEIEPIVRLFGIGTALLGVSFAILEKDTKRMLAFHTISQLGFILAAPVVGGFYALSHGLVKSALFLISGVLPSRNFKELQNHPIDNRIWVILAIASFSISGCPLLAGFEAKVLTSKNLLSWEVIAINIAAVGTAISFAKFIFLPHQKNEEPIKVNLSFWFAIVPLIGGLIVANGFYSEAYNIENITKALITITIGWVIYICIFQKLAIKLPRSMEEFDHLIGFMSLMLILLFWMIWTQLPFLT</sequence>
<evidence type="ECO:0000313" key="11">
    <source>
        <dbReference type="EMBL" id="ABG50894.1"/>
    </source>
</evidence>
<keyword evidence="4 8" id="KW-0812">Transmembrane</keyword>
<feature type="transmembrane region" description="Helical" evidence="9">
    <location>
        <begin position="222"/>
        <end position="242"/>
    </location>
</feature>
<dbReference type="eggNOG" id="COG0651">
    <property type="taxonomic scope" value="Bacteria"/>
</dbReference>
<name>Q115D0_TRIEI</name>
<dbReference type="OrthoDB" id="9811798at2"/>
<evidence type="ECO:0000259" key="10">
    <source>
        <dbReference type="Pfam" id="PF00361"/>
    </source>
</evidence>
<dbReference type="EMBL" id="CP000393">
    <property type="protein sequence ID" value="ABG50894.1"/>
    <property type="molecule type" value="Genomic_DNA"/>
</dbReference>
<keyword evidence="5 9" id="KW-1133">Transmembrane helix</keyword>
<dbReference type="NCBIfam" id="NF005564">
    <property type="entry name" value="PRK07234.1-4"/>
    <property type="match status" value="1"/>
</dbReference>
<dbReference type="RefSeq" id="WP_011611269.1">
    <property type="nucleotide sequence ID" value="NC_008312.1"/>
</dbReference>
<keyword evidence="3" id="KW-1003">Cell membrane</keyword>
<feature type="transmembrane region" description="Helical" evidence="9">
    <location>
        <begin position="189"/>
        <end position="210"/>
    </location>
</feature>
<feature type="transmembrane region" description="Helical" evidence="9">
    <location>
        <begin position="29"/>
        <end position="46"/>
    </location>
</feature>
<dbReference type="PANTHER" id="PTHR42703:SF1">
    <property type="entry name" value="NA(+)_H(+) ANTIPORTER SUBUNIT D1"/>
    <property type="match status" value="1"/>
</dbReference>
<feature type="domain" description="NADH:quinone oxidoreductase/Mrp antiporter transmembrane" evidence="10">
    <location>
        <begin position="115"/>
        <end position="377"/>
    </location>
</feature>
<dbReference type="InterPro" id="IPR001750">
    <property type="entry name" value="ND/Mrp_TM"/>
</dbReference>
<feature type="transmembrane region" description="Helical" evidence="9">
    <location>
        <begin position="66"/>
        <end position="88"/>
    </location>
</feature>
<feature type="transmembrane region" description="Helical" evidence="9">
    <location>
        <begin position="396"/>
        <end position="418"/>
    </location>
</feature>
<comment type="function">
    <text evidence="7">NDH-1 shuttles electrons from NAD(P)H, via FMN and iron-sulfur (Fe-S) centers, to quinones in the respiratory chain. The immediate electron acceptor for the enzyme in this species is believed to be plastoquinone. Couples the redox reaction to proton translocation (for every two electrons transferred, four hydrogen ions are translocated across the cytoplasmic membrane), and thus conserves the redox energy in a proton gradient.</text>
</comment>
<evidence type="ECO:0000256" key="9">
    <source>
        <dbReference type="SAM" id="Phobius"/>
    </source>
</evidence>
<dbReference type="PANTHER" id="PTHR42703">
    <property type="entry name" value="NADH DEHYDROGENASE"/>
    <property type="match status" value="1"/>
</dbReference>